<proteinExistence type="predicted"/>
<dbReference type="Proteomes" id="UP000182284">
    <property type="component" value="Unassembled WGS sequence"/>
</dbReference>
<sequence length="141" mass="15431">MPLYEYLTVPAPRKGEKTRGAKTPEARIALAMQSVLNDKGAEGWEYIRADLLPMEERSGLTSKAITYHTVLVFRRERGATVLATESTTEQTAVQTRKSPVADRNTPPPSVPFPAHAEKGAGANARRLSPDVADEIAEDRES</sequence>
<evidence type="ECO:0000313" key="3">
    <source>
        <dbReference type="Proteomes" id="UP000182284"/>
    </source>
</evidence>
<feature type="compositionally biased region" description="Acidic residues" evidence="1">
    <location>
        <begin position="131"/>
        <end position="141"/>
    </location>
</feature>
<organism evidence="2 3">
    <name type="scientific">Celeribacter baekdonensis</name>
    <dbReference type="NCBI Taxonomy" id="875171"/>
    <lineage>
        <taxon>Bacteria</taxon>
        <taxon>Pseudomonadati</taxon>
        <taxon>Pseudomonadota</taxon>
        <taxon>Alphaproteobacteria</taxon>
        <taxon>Rhodobacterales</taxon>
        <taxon>Roseobacteraceae</taxon>
        <taxon>Celeribacter</taxon>
    </lineage>
</organism>
<feature type="compositionally biased region" description="Polar residues" evidence="1">
    <location>
        <begin position="83"/>
        <end position="97"/>
    </location>
</feature>
<gene>
    <name evidence="2" type="ORF">SAMN04488117_102393</name>
</gene>
<dbReference type="AlphaFoldDB" id="A0A1G7IN00"/>
<dbReference type="OrthoDB" id="7658888at2"/>
<dbReference type="EMBL" id="FNBL01000002">
    <property type="protein sequence ID" value="SDF14071.1"/>
    <property type="molecule type" value="Genomic_DNA"/>
</dbReference>
<name>A0A1G7IN00_9RHOB</name>
<evidence type="ECO:0000313" key="2">
    <source>
        <dbReference type="EMBL" id="SDF14071.1"/>
    </source>
</evidence>
<accession>A0A1G7IN00</accession>
<evidence type="ECO:0008006" key="4">
    <source>
        <dbReference type="Google" id="ProtNLM"/>
    </source>
</evidence>
<protein>
    <recommendedName>
        <fullName evidence="4">DUF4177 domain-containing protein</fullName>
    </recommendedName>
</protein>
<reference evidence="2 3" key="1">
    <citation type="submission" date="2016-10" db="EMBL/GenBank/DDBJ databases">
        <authorList>
            <person name="de Groot N.N."/>
        </authorList>
    </citation>
    <scope>NUCLEOTIDE SEQUENCE [LARGE SCALE GENOMIC DNA]</scope>
    <source>
        <strain evidence="2 3">DSM 27375</strain>
    </source>
</reference>
<feature type="region of interest" description="Disordered" evidence="1">
    <location>
        <begin position="83"/>
        <end position="141"/>
    </location>
</feature>
<dbReference type="RefSeq" id="WP_074642224.1">
    <property type="nucleotide sequence ID" value="NZ_FNBL01000002.1"/>
</dbReference>
<evidence type="ECO:0000256" key="1">
    <source>
        <dbReference type="SAM" id="MobiDB-lite"/>
    </source>
</evidence>